<evidence type="ECO:0000256" key="2">
    <source>
        <dbReference type="ARBA" id="ARBA00022723"/>
    </source>
</evidence>
<evidence type="ECO:0000256" key="7">
    <source>
        <dbReference type="SAM" id="MobiDB-lite"/>
    </source>
</evidence>
<evidence type="ECO:0000256" key="1">
    <source>
        <dbReference type="ARBA" id="ARBA00003732"/>
    </source>
</evidence>
<dbReference type="FunFam" id="1.20.5.4770:FF:000006">
    <property type="entry name" value="Zinc finger A20 and AN1 domain-containing stress-associated protein 1"/>
    <property type="match status" value="1"/>
</dbReference>
<organism evidence="10 11">
    <name type="scientific">Digitaria exilis</name>
    <dbReference type="NCBI Taxonomy" id="1010633"/>
    <lineage>
        <taxon>Eukaryota</taxon>
        <taxon>Viridiplantae</taxon>
        <taxon>Streptophyta</taxon>
        <taxon>Embryophyta</taxon>
        <taxon>Tracheophyta</taxon>
        <taxon>Spermatophyta</taxon>
        <taxon>Magnoliopsida</taxon>
        <taxon>Liliopsida</taxon>
        <taxon>Poales</taxon>
        <taxon>Poaceae</taxon>
        <taxon>PACMAD clade</taxon>
        <taxon>Panicoideae</taxon>
        <taxon>Panicodae</taxon>
        <taxon>Paniceae</taxon>
        <taxon>Anthephorinae</taxon>
        <taxon>Digitaria</taxon>
    </lineage>
</organism>
<evidence type="ECO:0000259" key="9">
    <source>
        <dbReference type="PROSITE" id="PS51039"/>
    </source>
</evidence>
<evidence type="ECO:0000313" key="11">
    <source>
        <dbReference type="Proteomes" id="UP000636709"/>
    </source>
</evidence>
<dbReference type="Pfam" id="PF01754">
    <property type="entry name" value="zf-A20"/>
    <property type="match status" value="1"/>
</dbReference>
<keyword evidence="2" id="KW-0479">Metal-binding</keyword>
<dbReference type="GO" id="GO:0003677">
    <property type="term" value="F:DNA binding"/>
    <property type="evidence" value="ECO:0007669"/>
    <property type="project" value="InterPro"/>
</dbReference>
<feature type="region of interest" description="Disordered" evidence="7">
    <location>
        <begin position="191"/>
        <end position="211"/>
    </location>
</feature>
<dbReference type="Pfam" id="PF01428">
    <property type="entry name" value="zf-AN1"/>
    <property type="match status" value="1"/>
</dbReference>
<dbReference type="SUPFAM" id="SSF57716">
    <property type="entry name" value="Glucocorticoid receptor-like (DNA-binding domain)"/>
    <property type="match status" value="1"/>
</dbReference>
<evidence type="ECO:0008006" key="12">
    <source>
        <dbReference type="Google" id="ProtNLM"/>
    </source>
</evidence>
<dbReference type="SMART" id="SM00154">
    <property type="entry name" value="ZnF_AN1"/>
    <property type="match status" value="1"/>
</dbReference>
<dbReference type="PROSITE" id="PS51036">
    <property type="entry name" value="ZF_A20"/>
    <property type="match status" value="1"/>
</dbReference>
<proteinExistence type="predicted"/>
<feature type="domain" description="A20-type" evidence="8">
    <location>
        <begin position="154"/>
        <end position="188"/>
    </location>
</feature>
<feature type="domain" description="AN1-type" evidence="9">
    <location>
        <begin position="259"/>
        <end position="305"/>
    </location>
</feature>
<dbReference type="AlphaFoldDB" id="A0A835BIN1"/>
<evidence type="ECO:0000256" key="5">
    <source>
        <dbReference type="ARBA" id="ARBA00023016"/>
    </source>
</evidence>
<evidence type="ECO:0000256" key="4">
    <source>
        <dbReference type="ARBA" id="ARBA00022833"/>
    </source>
</evidence>
<protein>
    <recommendedName>
        <fullName evidence="12">Zinc finger protein</fullName>
    </recommendedName>
</protein>
<gene>
    <name evidence="10" type="ORF">HU200_041402</name>
</gene>
<sequence length="324" mass="33508">MYTHGLPIETSAISHTRTCSHHHPAPDTAGRGSTAIFHPRASGGAATSLSRVGPENAYAARLPLLFVFPSDKSTSPSPASPPQPHFHSQPTQAAGVRLPPSFPAPLVSESATAAATSLAAGSTPTPTPTAPLLSFYISMAQRDKKVEEPTELHAPELTLCANSCGFPGNPATKNLCQNCFLAASAASASVSPPSPSSSSSSPPPPALLFDKPRPATAAASAAVSSAAAAIPAPLFFTGGAAVDRPVAGPVESSSKAARTSSVNRCHSCRKRVGLTGFRCRCGELFCGAHRYSDRHDCCYDYKGVARDAIARENPVVRAAKIVRF</sequence>
<feature type="region of interest" description="Disordered" evidence="7">
    <location>
        <begin position="13"/>
        <end position="49"/>
    </location>
</feature>
<dbReference type="SMART" id="SM00259">
    <property type="entry name" value="ZnF_A20"/>
    <property type="match status" value="1"/>
</dbReference>
<comment type="caution">
    <text evidence="10">The sequence shown here is derived from an EMBL/GenBank/DDBJ whole genome shotgun (WGS) entry which is preliminary data.</text>
</comment>
<dbReference type="InterPro" id="IPR002653">
    <property type="entry name" value="Znf_A20"/>
</dbReference>
<dbReference type="Gene3D" id="1.20.5.4770">
    <property type="match status" value="1"/>
</dbReference>
<dbReference type="PANTHER" id="PTHR10634:SF75">
    <property type="entry name" value="ZINC FINGER A20 AND AN1 DOMAIN-CONTAINING STRESS-ASSOCIATED PROTEIN 11"/>
    <property type="match status" value="1"/>
</dbReference>
<dbReference type="InterPro" id="IPR050652">
    <property type="entry name" value="AN1_A20_ZnFinger"/>
</dbReference>
<evidence type="ECO:0000259" key="8">
    <source>
        <dbReference type="PROSITE" id="PS51036"/>
    </source>
</evidence>
<feature type="compositionally biased region" description="Low complexity" evidence="7">
    <location>
        <begin position="191"/>
        <end position="200"/>
    </location>
</feature>
<dbReference type="FunFam" id="4.10.1110.10:FF:000001">
    <property type="entry name" value="Zinc finger AN1-type containing 6"/>
    <property type="match status" value="1"/>
</dbReference>
<dbReference type="Proteomes" id="UP000636709">
    <property type="component" value="Unassembled WGS sequence"/>
</dbReference>
<dbReference type="SUPFAM" id="SSF118310">
    <property type="entry name" value="AN1-like Zinc finger"/>
    <property type="match status" value="1"/>
</dbReference>
<dbReference type="PANTHER" id="PTHR10634">
    <property type="entry name" value="AN1-TYPE ZINC FINGER PROTEIN"/>
    <property type="match status" value="1"/>
</dbReference>
<comment type="function">
    <text evidence="1">May be involved in environmental stress response.</text>
</comment>
<feature type="region of interest" description="Disordered" evidence="7">
    <location>
        <begin position="71"/>
        <end position="104"/>
    </location>
</feature>
<dbReference type="GO" id="GO:0016567">
    <property type="term" value="P:protein ubiquitination"/>
    <property type="evidence" value="ECO:0007669"/>
    <property type="project" value="TreeGrafter"/>
</dbReference>
<keyword evidence="11" id="KW-1185">Reference proteome</keyword>
<dbReference type="Gene3D" id="4.10.1110.10">
    <property type="entry name" value="AN1-like Zinc finger"/>
    <property type="match status" value="1"/>
</dbReference>
<keyword evidence="5" id="KW-0346">Stress response</keyword>
<dbReference type="GO" id="GO:0004842">
    <property type="term" value="F:ubiquitin-protein transferase activity"/>
    <property type="evidence" value="ECO:0007669"/>
    <property type="project" value="TreeGrafter"/>
</dbReference>
<dbReference type="InterPro" id="IPR000058">
    <property type="entry name" value="Znf_AN1"/>
</dbReference>
<dbReference type="InterPro" id="IPR035896">
    <property type="entry name" value="AN1-like_Znf"/>
</dbReference>
<accession>A0A835BIN1</accession>
<dbReference type="GO" id="GO:0008270">
    <property type="term" value="F:zinc ion binding"/>
    <property type="evidence" value="ECO:0007669"/>
    <property type="project" value="UniProtKB-KW"/>
</dbReference>
<evidence type="ECO:0000256" key="6">
    <source>
        <dbReference type="PROSITE-ProRule" id="PRU00449"/>
    </source>
</evidence>
<dbReference type="EMBL" id="JACEFO010001992">
    <property type="protein sequence ID" value="KAF8690161.1"/>
    <property type="molecule type" value="Genomic_DNA"/>
</dbReference>
<evidence type="ECO:0000313" key="10">
    <source>
        <dbReference type="EMBL" id="KAF8690161.1"/>
    </source>
</evidence>
<dbReference type="OrthoDB" id="428577at2759"/>
<reference evidence="10" key="1">
    <citation type="submission" date="2020-07" db="EMBL/GenBank/DDBJ databases">
        <title>Genome sequence and genetic diversity analysis of an under-domesticated orphan crop, white fonio (Digitaria exilis).</title>
        <authorList>
            <person name="Bennetzen J.L."/>
            <person name="Chen S."/>
            <person name="Ma X."/>
            <person name="Wang X."/>
            <person name="Yssel A.E.J."/>
            <person name="Chaluvadi S.R."/>
            <person name="Johnson M."/>
            <person name="Gangashetty P."/>
            <person name="Hamidou F."/>
            <person name="Sanogo M.D."/>
            <person name="Zwaenepoel A."/>
            <person name="Wallace J."/>
            <person name="Van De Peer Y."/>
            <person name="Van Deynze A."/>
        </authorList>
    </citation>
    <scope>NUCLEOTIDE SEQUENCE</scope>
    <source>
        <tissue evidence="10">Leaves</tissue>
    </source>
</reference>
<name>A0A835BIN1_9POAL</name>
<keyword evidence="3 6" id="KW-0863">Zinc-finger</keyword>
<keyword evidence="4" id="KW-0862">Zinc</keyword>
<evidence type="ECO:0000256" key="3">
    <source>
        <dbReference type="ARBA" id="ARBA00022771"/>
    </source>
</evidence>
<dbReference type="PROSITE" id="PS51039">
    <property type="entry name" value="ZF_AN1"/>
    <property type="match status" value="1"/>
</dbReference>